<dbReference type="Proteomes" id="UP000005237">
    <property type="component" value="Unassembled WGS sequence"/>
</dbReference>
<dbReference type="InterPro" id="IPR052035">
    <property type="entry name" value="ZnF_BED_domain_contain"/>
</dbReference>
<keyword evidence="4" id="KW-0862">Zinc</keyword>
<dbReference type="PANTHER" id="PTHR46481:SF10">
    <property type="entry name" value="ZINC FINGER BED DOMAIN-CONTAINING PROTEIN 39"/>
    <property type="match status" value="1"/>
</dbReference>
<dbReference type="PANTHER" id="PTHR46481">
    <property type="entry name" value="ZINC FINGER BED DOMAIN-CONTAINING PROTEIN 4"/>
    <property type="match status" value="1"/>
</dbReference>
<keyword evidence="2" id="KW-0479">Metal-binding</keyword>
<sequence length="259" mass="29661">MCLLELIFGLMTAKKKQIVHRILDILDISEKAHTGLVIAHELTKVVEKYELWGKLAALVRDGGSNVKLAGKLLGINHFDCFNHRLYLAVTAGIEELNGRRNIVIKLKRIAKRLKKSNLAKKELQHLQNLLENPVLNLKTAIDIRWSSVFDMLQRAVDCKQSLILFLSNKTEFPQLDSVEWETITVLLKILKPIKKVCDNTQARGNTCSIVIPTLTILLEKLHERQDYPAVREAICRRLQDFLNTYKENSFLIVFIVLDV</sequence>
<evidence type="ECO:0000256" key="2">
    <source>
        <dbReference type="ARBA" id="ARBA00022723"/>
    </source>
</evidence>
<evidence type="ECO:0000256" key="1">
    <source>
        <dbReference type="ARBA" id="ARBA00004123"/>
    </source>
</evidence>
<evidence type="ECO:0000313" key="6">
    <source>
        <dbReference type="EnsemblMetazoa" id="CJA07360.1"/>
    </source>
</evidence>
<evidence type="ECO:0000313" key="7">
    <source>
        <dbReference type="Proteomes" id="UP000005237"/>
    </source>
</evidence>
<keyword evidence="5" id="KW-0539">Nucleus</keyword>
<evidence type="ECO:0000256" key="3">
    <source>
        <dbReference type="ARBA" id="ARBA00022771"/>
    </source>
</evidence>
<organism evidence="6 7">
    <name type="scientific">Caenorhabditis japonica</name>
    <dbReference type="NCBI Taxonomy" id="281687"/>
    <lineage>
        <taxon>Eukaryota</taxon>
        <taxon>Metazoa</taxon>
        <taxon>Ecdysozoa</taxon>
        <taxon>Nematoda</taxon>
        <taxon>Chromadorea</taxon>
        <taxon>Rhabditida</taxon>
        <taxon>Rhabditina</taxon>
        <taxon>Rhabditomorpha</taxon>
        <taxon>Rhabditoidea</taxon>
        <taxon>Rhabditidae</taxon>
        <taxon>Peloderinae</taxon>
        <taxon>Caenorhabditis</taxon>
    </lineage>
</organism>
<dbReference type="SUPFAM" id="SSF53098">
    <property type="entry name" value="Ribonuclease H-like"/>
    <property type="match status" value="1"/>
</dbReference>
<reference evidence="6" key="2">
    <citation type="submission" date="2022-06" db="UniProtKB">
        <authorList>
            <consortium name="EnsemblMetazoa"/>
        </authorList>
    </citation>
    <scope>IDENTIFICATION</scope>
    <source>
        <strain evidence="6">DF5081</strain>
    </source>
</reference>
<dbReference type="InterPro" id="IPR012337">
    <property type="entry name" value="RNaseH-like_sf"/>
</dbReference>
<evidence type="ECO:0000256" key="5">
    <source>
        <dbReference type="ARBA" id="ARBA00023242"/>
    </source>
</evidence>
<dbReference type="AlphaFoldDB" id="A0A8R1DPI3"/>
<evidence type="ECO:0000256" key="4">
    <source>
        <dbReference type="ARBA" id="ARBA00022833"/>
    </source>
</evidence>
<dbReference type="GO" id="GO:0008270">
    <property type="term" value="F:zinc ion binding"/>
    <property type="evidence" value="ECO:0007669"/>
    <property type="project" value="UniProtKB-KW"/>
</dbReference>
<comment type="subcellular location">
    <subcellularLocation>
        <location evidence="1">Nucleus</location>
    </subcellularLocation>
</comment>
<keyword evidence="3" id="KW-0863">Zinc-finger</keyword>
<accession>A0A8R1DPI3</accession>
<name>A0A8R1DPI3_CAEJA</name>
<keyword evidence="7" id="KW-1185">Reference proteome</keyword>
<reference evidence="7" key="1">
    <citation type="submission" date="2010-08" db="EMBL/GenBank/DDBJ databases">
        <authorList>
            <consortium name="Caenorhabditis japonica Sequencing Consortium"/>
            <person name="Wilson R.K."/>
        </authorList>
    </citation>
    <scope>NUCLEOTIDE SEQUENCE [LARGE SCALE GENOMIC DNA]</scope>
    <source>
        <strain evidence="7">DF5081</strain>
    </source>
</reference>
<protein>
    <submittedName>
        <fullName evidence="6">Uncharacterized protein</fullName>
    </submittedName>
</protein>
<dbReference type="EnsemblMetazoa" id="CJA07360.1">
    <property type="protein sequence ID" value="CJA07360.1"/>
    <property type="gene ID" value="WBGene00126564"/>
</dbReference>
<proteinExistence type="predicted"/>
<dbReference type="GO" id="GO:0005634">
    <property type="term" value="C:nucleus"/>
    <property type="evidence" value="ECO:0007669"/>
    <property type="project" value="UniProtKB-SubCell"/>
</dbReference>